<feature type="domain" description="SANT" evidence="11">
    <location>
        <begin position="822"/>
        <end position="874"/>
    </location>
</feature>
<dbReference type="FunFam" id="1.10.10.60:FF:000022">
    <property type="entry name" value="ISWI chromatin-remodeling complex ATPase CHR11 isoform A"/>
    <property type="match status" value="1"/>
</dbReference>
<evidence type="ECO:0000259" key="9">
    <source>
        <dbReference type="PROSITE" id="PS51192"/>
    </source>
</evidence>
<sequence>MSQTESSMEQQREEEPSQLDSAGPAEDDASESGQDEASDTAMDSEAQSSSPPLAKEKDQPGGYEEKVKTDRTNRFEYLLKQTEVFAHFIQPAAQKTPTSPLKMKPGRPRIKKDEKQNLLSAGDNRHRRTEQEEDEELLNENSKATSVCTRFDDSPSYVKNGKLRDYQVRGLNWLISLYENGINGILADEMGLGKTLQTISLLGYMKHYRNIPGPHMVLVPKSTLYNWMNEFKRWVPSLRAVCLIGDRDERTAFVRDTLLPGEWDVCVTSYEMVIIERAVFKKFNWRYLVIDEAHRIKNEKSKLSEIVREFKTTNRLLLTGTPLQNNLHELWALLNFLLPDVFNSSEDFDSWFDTNNCLGDTKLVERLHTVLRPFLLRRIKADVEKSLLPKKEIKMYIGLSKMQREWYTKILMKDIDILNSAGKMDKMRLLNVLMQLRKCCNHPYLFDGAEPGPPYTTDLHLVVNSGKMVVLDKLLPKLKEQGSRVLIFSQMTRVLDILEDYCMWRNYGYCRLDGQTPHEERQISINAFNEPNSSKFLFMLSTRAGGLGINLATADVVIIYDSDWNPQVDLQAMDRAHRIGQKKQVRVFRFITENTVEERIVERAEMKLRLDSIVIQQGRLVDPNTSKLGKDEMLSIIRHGATHVFASKESEITDEDIDAILERGEKKTMEMKEKLANLGESSLRNFTMDTENSVYNFEGEDYREKKKVITNWIEPPKRERKANYAVDAYFREALRVSEPKAPKAPRPPKQPNVQDFQFFPPRLFELLEKEILYYRKTIGYKVPRNPDLPNSAQMQKEEQAKIDEAEPLNEEELEEKENLLSQGFTIWTKRDFNQFIKANEKWGRDDIENIAREVEGKTPEEVMEYSAVFWERCNELQDIEKIMAQIERGEARIQRRISIKKALDSKIGRYKAPFHQLRISYGTNKGKNYTEEEDRFLICMLHKLGFDKESVYDELRQCIRNSPQFRFDWFLKSRTAMELQRRCNTLITLIERENMELEEREKAEKKKRGPRTSSVTKRKQDASSEGRGRKKKLKL</sequence>
<dbReference type="InterPro" id="IPR015194">
    <property type="entry name" value="ISWI_HAND-dom"/>
</dbReference>
<dbReference type="InterPro" id="IPR038718">
    <property type="entry name" value="SNF2-like_sf"/>
</dbReference>
<gene>
    <name evidence="13" type="primary">LOC113044070</name>
</gene>
<dbReference type="PROSITE" id="PS51194">
    <property type="entry name" value="HELICASE_CTER"/>
    <property type="match status" value="1"/>
</dbReference>
<dbReference type="FunFam" id="3.40.50.300:FF:000082">
    <property type="entry name" value="ISWI chromatin remodeling complex ATPase ISW1"/>
    <property type="match status" value="1"/>
</dbReference>
<dbReference type="InterPro" id="IPR049730">
    <property type="entry name" value="SNF2/RAD54-like_C"/>
</dbReference>
<evidence type="ECO:0000256" key="1">
    <source>
        <dbReference type="ARBA" id="ARBA00004123"/>
    </source>
</evidence>
<dbReference type="InterPro" id="IPR015195">
    <property type="entry name" value="SLIDE"/>
</dbReference>
<dbReference type="FunFam" id="1.20.5.1190:FF:000002">
    <property type="entry name" value="SWI/SNF-related matrix-associated actin-dependent regulator of chromatin subfamily A member"/>
    <property type="match status" value="1"/>
</dbReference>
<keyword evidence="3" id="KW-0597">Phosphoprotein</keyword>
<evidence type="ECO:0000256" key="6">
    <source>
        <dbReference type="ARBA" id="ARBA00022853"/>
    </source>
</evidence>
<dbReference type="Gene3D" id="3.40.50.300">
    <property type="entry name" value="P-loop containing nucleotide triphosphate hydrolases"/>
    <property type="match status" value="1"/>
</dbReference>
<feature type="region of interest" description="Disordered" evidence="8">
    <location>
        <begin position="90"/>
        <end position="141"/>
    </location>
</feature>
<dbReference type="InterPro" id="IPR017884">
    <property type="entry name" value="SANT_dom"/>
</dbReference>
<dbReference type="InterPro" id="IPR027417">
    <property type="entry name" value="P-loop_NTPase"/>
</dbReference>
<dbReference type="Pfam" id="PF09110">
    <property type="entry name" value="HAND"/>
    <property type="match status" value="1"/>
</dbReference>
<dbReference type="Gene3D" id="1.10.10.60">
    <property type="entry name" value="Homeodomain-like"/>
    <property type="match status" value="2"/>
</dbReference>
<dbReference type="SMART" id="SM00490">
    <property type="entry name" value="HELICc"/>
    <property type="match status" value="1"/>
</dbReference>
<dbReference type="Pfam" id="PF09111">
    <property type="entry name" value="SLIDE"/>
    <property type="match status" value="1"/>
</dbReference>
<dbReference type="SUPFAM" id="SSF52540">
    <property type="entry name" value="P-loop containing nucleoside triphosphate hydrolases"/>
    <property type="match status" value="2"/>
</dbReference>
<dbReference type="Gene3D" id="3.40.50.10810">
    <property type="entry name" value="Tandem AAA-ATPase domain"/>
    <property type="match status" value="1"/>
</dbReference>
<dbReference type="CDD" id="cd18793">
    <property type="entry name" value="SF2_C_SNF"/>
    <property type="match status" value="1"/>
</dbReference>
<dbReference type="InterPro" id="IPR001650">
    <property type="entry name" value="Helicase_C-like"/>
</dbReference>
<dbReference type="Gene3D" id="1.20.5.1190">
    <property type="entry name" value="iswi atpase"/>
    <property type="match status" value="1"/>
</dbReference>
<dbReference type="InterPro" id="IPR000330">
    <property type="entry name" value="SNF2_N"/>
</dbReference>
<dbReference type="FunFam" id="1.10.10.60:FF:000049">
    <property type="entry name" value="SWI/SNF-related matrix-associated actin-dependent regulator of chromatin subfamily A member"/>
    <property type="match status" value="1"/>
</dbReference>
<dbReference type="InterPro" id="IPR036306">
    <property type="entry name" value="ISWI_HAND-dom_sf"/>
</dbReference>
<dbReference type="InterPro" id="IPR009057">
    <property type="entry name" value="Homeodomain-like_sf"/>
</dbReference>
<evidence type="ECO:0000259" key="10">
    <source>
        <dbReference type="PROSITE" id="PS51194"/>
    </source>
</evidence>
<keyword evidence="6" id="KW-0156">Chromatin regulator</keyword>
<evidence type="ECO:0000256" key="8">
    <source>
        <dbReference type="SAM" id="MobiDB-lite"/>
    </source>
</evidence>
<evidence type="ECO:0000313" key="12">
    <source>
        <dbReference type="Proteomes" id="UP000515129"/>
    </source>
</evidence>
<evidence type="ECO:0000256" key="4">
    <source>
        <dbReference type="ARBA" id="ARBA00022737"/>
    </source>
</evidence>
<dbReference type="Pfam" id="PF00271">
    <property type="entry name" value="Helicase_C"/>
    <property type="match status" value="1"/>
</dbReference>
<protein>
    <submittedName>
        <fullName evidence="13">SWI/SNF-related matrix-associated actin-dependent regulator of chromatin subfamily A member 5-like isoform X2</fullName>
    </submittedName>
</protein>
<dbReference type="GO" id="GO:0005524">
    <property type="term" value="F:ATP binding"/>
    <property type="evidence" value="ECO:0007669"/>
    <property type="project" value="InterPro"/>
</dbReference>
<organism evidence="12 13">
    <name type="scientific">Carassius auratus</name>
    <name type="common">Goldfish</name>
    <dbReference type="NCBI Taxonomy" id="7957"/>
    <lineage>
        <taxon>Eukaryota</taxon>
        <taxon>Metazoa</taxon>
        <taxon>Chordata</taxon>
        <taxon>Craniata</taxon>
        <taxon>Vertebrata</taxon>
        <taxon>Euteleostomi</taxon>
        <taxon>Actinopterygii</taxon>
        <taxon>Neopterygii</taxon>
        <taxon>Teleostei</taxon>
        <taxon>Ostariophysi</taxon>
        <taxon>Cypriniformes</taxon>
        <taxon>Cyprinidae</taxon>
        <taxon>Cyprininae</taxon>
        <taxon>Carassius</taxon>
    </lineage>
</organism>
<evidence type="ECO:0000256" key="7">
    <source>
        <dbReference type="ARBA" id="ARBA00023242"/>
    </source>
</evidence>
<keyword evidence="4" id="KW-0677">Repeat</keyword>
<feature type="domain" description="Helicase ATP-binding" evidence="9">
    <location>
        <begin position="175"/>
        <end position="340"/>
    </location>
</feature>
<feature type="compositionally biased region" description="Basic and acidic residues" evidence="8">
    <location>
        <begin position="1018"/>
        <end position="1027"/>
    </location>
</feature>
<dbReference type="SMART" id="SM00717">
    <property type="entry name" value="SANT"/>
    <property type="match status" value="2"/>
</dbReference>
<feature type="compositionally biased region" description="Acidic residues" evidence="8">
    <location>
        <begin position="25"/>
        <end position="38"/>
    </location>
</feature>
<dbReference type="GO" id="GO:0140658">
    <property type="term" value="F:ATP-dependent chromatin remodeler activity"/>
    <property type="evidence" value="ECO:0007669"/>
    <property type="project" value="TreeGrafter"/>
</dbReference>
<feature type="region of interest" description="Disordered" evidence="8">
    <location>
        <begin position="998"/>
        <end position="1035"/>
    </location>
</feature>
<feature type="compositionally biased region" description="Basic and acidic residues" evidence="8">
    <location>
        <begin position="54"/>
        <end position="69"/>
    </location>
</feature>
<dbReference type="PROSITE" id="PS51192">
    <property type="entry name" value="HELICASE_ATP_BIND_1"/>
    <property type="match status" value="1"/>
</dbReference>
<dbReference type="InterPro" id="IPR001005">
    <property type="entry name" value="SANT/Myb"/>
</dbReference>
<evidence type="ECO:0000259" key="11">
    <source>
        <dbReference type="PROSITE" id="PS51293"/>
    </source>
</evidence>
<proteinExistence type="inferred from homology"/>
<dbReference type="GO" id="GO:0034728">
    <property type="term" value="P:nucleosome organization"/>
    <property type="evidence" value="ECO:0007669"/>
    <property type="project" value="TreeGrafter"/>
</dbReference>
<dbReference type="InterPro" id="IPR014001">
    <property type="entry name" value="Helicase_ATP-bd"/>
</dbReference>
<dbReference type="GO" id="GO:0031491">
    <property type="term" value="F:nucleosome binding"/>
    <property type="evidence" value="ECO:0007669"/>
    <property type="project" value="InterPro"/>
</dbReference>
<dbReference type="Gene3D" id="1.10.1040.30">
    <property type="entry name" value="ISWI, HAND domain"/>
    <property type="match status" value="1"/>
</dbReference>
<evidence type="ECO:0000256" key="3">
    <source>
        <dbReference type="ARBA" id="ARBA00022553"/>
    </source>
</evidence>
<dbReference type="SUPFAM" id="SSF101224">
    <property type="entry name" value="HAND domain of the nucleosome remodeling ATPase ISWI"/>
    <property type="match status" value="1"/>
</dbReference>
<dbReference type="FunFam" id="3.40.50.10810:FF:000101">
    <property type="entry name" value="SWI/SNF-related, matrix-associated, actin-dependent regulator of"/>
    <property type="match status" value="1"/>
</dbReference>
<dbReference type="PROSITE" id="PS51293">
    <property type="entry name" value="SANT"/>
    <property type="match status" value="1"/>
</dbReference>
<evidence type="ECO:0000313" key="13">
    <source>
        <dbReference type="RefSeq" id="XP_026059450.1"/>
    </source>
</evidence>
<keyword evidence="7" id="KW-0539">Nucleus</keyword>
<feature type="region of interest" description="Disordered" evidence="8">
    <location>
        <begin position="1"/>
        <end position="69"/>
    </location>
</feature>
<dbReference type="SMART" id="SM00487">
    <property type="entry name" value="DEXDc"/>
    <property type="match status" value="1"/>
</dbReference>
<dbReference type="FunFam" id="1.10.1040.30:FF:000001">
    <property type="entry name" value="SWI/SNF-related matrix-associated actin-dependent regulator of chromatin subfamily A member"/>
    <property type="match status" value="1"/>
</dbReference>
<feature type="domain" description="Helicase C-terminal" evidence="10">
    <location>
        <begin position="470"/>
        <end position="621"/>
    </location>
</feature>
<dbReference type="GO" id="GO:0031010">
    <property type="term" value="C:ISWI-type complex"/>
    <property type="evidence" value="ECO:0007669"/>
    <property type="project" value="UniProtKB-ARBA"/>
</dbReference>
<dbReference type="GO" id="GO:0003677">
    <property type="term" value="F:DNA binding"/>
    <property type="evidence" value="ECO:0007669"/>
    <property type="project" value="InterPro"/>
</dbReference>
<dbReference type="GO" id="GO:0016887">
    <property type="term" value="F:ATP hydrolysis activity"/>
    <property type="evidence" value="ECO:0007669"/>
    <property type="project" value="TreeGrafter"/>
</dbReference>
<dbReference type="PANTHER" id="PTHR45623:SF54">
    <property type="entry name" value="SWI_SNF RELATED, MATRIX ASSOCIATED, ACTIN DEPENDENT REGULATOR OF CHROMATIN, SUBFAMILY A, MEMBER 5"/>
    <property type="match status" value="1"/>
</dbReference>
<dbReference type="CDD" id="cd00167">
    <property type="entry name" value="SANT"/>
    <property type="match status" value="2"/>
</dbReference>
<accession>A0A6P6JIG6</accession>
<dbReference type="RefSeq" id="XP_026059450.1">
    <property type="nucleotide sequence ID" value="XM_026203665.1"/>
</dbReference>
<keyword evidence="5" id="KW-0378">Hydrolase</keyword>
<comment type="subcellular location">
    <subcellularLocation>
        <location evidence="1">Nucleus</location>
    </subcellularLocation>
</comment>
<name>A0A6P6JIG6_CARAU</name>
<keyword evidence="12" id="KW-1185">Reference proteome</keyword>
<dbReference type="AlphaFoldDB" id="A0A6P6JIG6"/>
<dbReference type="Pfam" id="PF00176">
    <property type="entry name" value="SNF2-rel_dom"/>
    <property type="match status" value="1"/>
</dbReference>
<reference evidence="13" key="1">
    <citation type="submission" date="2025-08" db="UniProtKB">
        <authorList>
            <consortium name="RefSeq"/>
        </authorList>
    </citation>
    <scope>IDENTIFICATION</scope>
    <source>
        <strain evidence="13">Wakin</strain>
        <tissue evidence="13">Muscle</tissue>
    </source>
</reference>
<dbReference type="GeneID" id="113044070"/>
<dbReference type="Proteomes" id="UP000515129">
    <property type="component" value="Chromosome 26"/>
</dbReference>
<dbReference type="PANTHER" id="PTHR45623">
    <property type="entry name" value="CHROMODOMAIN-HELICASE-DNA-BINDING PROTEIN 3-RELATED-RELATED"/>
    <property type="match status" value="1"/>
</dbReference>
<evidence type="ECO:0000256" key="5">
    <source>
        <dbReference type="ARBA" id="ARBA00022801"/>
    </source>
</evidence>
<dbReference type="SUPFAM" id="SSF46689">
    <property type="entry name" value="Homeodomain-like"/>
    <property type="match status" value="2"/>
</dbReference>
<dbReference type="GO" id="GO:0042393">
    <property type="term" value="F:histone binding"/>
    <property type="evidence" value="ECO:0007669"/>
    <property type="project" value="TreeGrafter"/>
</dbReference>
<evidence type="ECO:0000256" key="2">
    <source>
        <dbReference type="ARBA" id="ARBA00009687"/>
    </source>
</evidence>
<comment type="similarity">
    <text evidence="2">Belongs to the SNF2/RAD54 helicase family. ISWI subfamily.</text>
</comment>